<dbReference type="PANTHER" id="PTHR11365:SF10">
    <property type="entry name" value="HYDANTOINASE_OXOPROLINASE"/>
    <property type="match status" value="1"/>
</dbReference>
<evidence type="ECO:0000313" key="5">
    <source>
        <dbReference type="EMBL" id="KUJ13407.1"/>
    </source>
</evidence>
<dbReference type="RefSeq" id="XP_018067762.1">
    <property type="nucleotide sequence ID" value="XM_018217042.1"/>
</dbReference>
<keyword evidence="6" id="KW-1185">Reference proteome</keyword>
<evidence type="ECO:0000313" key="6">
    <source>
        <dbReference type="Proteomes" id="UP000070700"/>
    </source>
</evidence>
<dbReference type="Gene3D" id="3.40.1610.10">
    <property type="entry name" value="CV3147-like domain"/>
    <property type="match status" value="1"/>
</dbReference>
<dbReference type="InParanoid" id="A0A194X0L1"/>
<sequence length="982" mass="105087">MTRSLRIGVDVGGTNTDGVILDPSRSSEPDRGIVAWHKASTTGNPSDGINNAITAMFDESKIDPGEVASVTIGTTHFINAVIEQDQARLAKVAIMRLCGPFSKGVPPCIDWPAKLRNLIRGYYCLVDGGLEVDGNLISDINEEQIRREAEIIKRKGIKSIVINGVFSPVDIHYKQEERAAKVIKSIYPEADIVLSKQVANLGFLERENAAILNASILPFARKTITSFQSAISKLNLKCPVFITQNDGTLLLATAAAALPIRTFSSGPTNSMRGAAFLTQNSIKESMMVVDIGGTTTDVGLLLANGFPRQAAAFSEISGVRTNFSYPDVRSVGLGGGSIVRRDSDGKLRLGPESVGYLLPEKAICFGGDVATATDYTVLGDEKVNIGSRELVVEAGLEGNLKDLKDLVKRMLERAIDNMKTSAEDIPVLLVGGGAIIAPDELAGASKVVKPEWSGVANAIGAATARVSGIIDTIENTETKTSSQVMEDVSKRAVEKAIEDGAKADTVQVVEMDHLPLQYIANKSRFIVKAVGDFDFSRQIAGVEEATTGTTEQDGMAEFAKGSSTTDHTLKEVIDAPEIDISSYRPKIVGREWIISETDLAWISTGCYILGTGGGGSPYGHMLRLREIMRSGGVVKVISPDDLKDEDLVACGGGKGSPTVSIEKLPGDEMIQSQTELYNFMKVQPNAVIALEIGGGNGLQGMILGASTNMNLPTVDGDWMGRAYPVAWQTTPVVFQETPVFLPSTICDGNGSVMFMTQAKSELMVEKAFRAALSQMGSHVACAKAPVTGKNTKSWVVEHTISLSWRIGRAVALARSENRIDSVAESIIAEAGGDESAKVLFKGKIVGVERTLRMGHVYGEVIVEAMDVSGGERAEFQGKMKIPFKNENILAIKENPDSSETVVASVPDLICVIDAQNGEAIGTPEYRYGLLVLVLGIVASEKWTSTPRGLEIGGPKGFGMDDVEYKALGKFRKPRSVIEEFAT</sequence>
<reference evidence="5 6" key="1">
    <citation type="submission" date="2015-10" db="EMBL/GenBank/DDBJ databases">
        <title>Full genome of DAOMC 229536 Phialocephala scopiformis, a fungal endophyte of spruce producing the potent anti-insectan compound rugulosin.</title>
        <authorList>
            <consortium name="DOE Joint Genome Institute"/>
            <person name="Walker A.K."/>
            <person name="Frasz S.L."/>
            <person name="Seifert K.A."/>
            <person name="Miller J.D."/>
            <person name="Mondo S.J."/>
            <person name="Labutti K."/>
            <person name="Lipzen A."/>
            <person name="Dockter R."/>
            <person name="Kennedy M."/>
            <person name="Grigoriev I.V."/>
            <person name="Spatafora J.W."/>
        </authorList>
    </citation>
    <scope>NUCLEOTIDE SEQUENCE [LARGE SCALE GENOMIC DNA]</scope>
    <source>
        <strain evidence="5 6">CBS 120377</strain>
    </source>
</reference>
<dbReference type="PANTHER" id="PTHR11365">
    <property type="entry name" value="5-OXOPROLINASE RELATED"/>
    <property type="match status" value="1"/>
</dbReference>
<feature type="domain" description="S-Me-THD-like C-terminal" evidence="4">
    <location>
        <begin position="761"/>
        <end position="966"/>
    </location>
</feature>
<dbReference type="EMBL" id="KQ947422">
    <property type="protein sequence ID" value="KUJ13407.1"/>
    <property type="molecule type" value="Genomic_DNA"/>
</dbReference>
<dbReference type="InterPro" id="IPR002821">
    <property type="entry name" value="Hydantoinase_A"/>
</dbReference>
<dbReference type="AlphaFoldDB" id="A0A194X0L1"/>
<dbReference type="Pfam" id="PF20906">
    <property type="entry name" value="S-Me-THD_C"/>
    <property type="match status" value="1"/>
</dbReference>
<dbReference type="KEGG" id="psco:LY89DRAFT_699251"/>
<dbReference type="Proteomes" id="UP000070700">
    <property type="component" value="Unassembled WGS sequence"/>
</dbReference>
<gene>
    <name evidence="5" type="ORF">LY89DRAFT_699251</name>
</gene>
<dbReference type="SUPFAM" id="SSF53067">
    <property type="entry name" value="Actin-like ATPase domain"/>
    <property type="match status" value="2"/>
</dbReference>
<dbReference type="OrthoDB" id="5404895at2759"/>
<proteinExistence type="predicted"/>
<dbReference type="InterPro" id="IPR024071">
    <property type="entry name" value="S-Me-THD_C_sf"/>
</dbReference>
<dbReference type="InterPro" id="IPR008040">
    <property type="entry name" value="Hydant_A_N"/>
</dbReference>
<evidence type="ECO:0000259" key="2">
    <source>
        <dbReference type="Pfam" id="PF05378"/>
    </source>
</evidence>
<name>A0A194X0L1_MOLSC</name>
<dbReference type="Gene3D" id="3.30.420.40">
    <property type="match status" value="1"/>
</dbReference>
<dbReference type="InterPro" id="IPR010318">
    <property type="entry name" value="S-Me-THD_N"/>
</dbReference>
<dbReference type="GO" id="GO:0016787">
    <property type="term" value="F:hydrolase activity"/>
    <property type="evidence" value="ECO:0007669"/>
    <property type="project" value="InterPro"/>
</dbReference>
<dbReference type="Pfam" id="PF06032">
    <property type="entry name" value="S-Me-THD_N"/>
    <property type="match status" value="1"/>
</dbReference>
<dbReference type="FunFam" id="3.40.1610.10:FF:000001">
    <property type="entry name" value="Hydantoinase, putative"/>
    <property type="match status" value="1"/>
</dbReference>
<dbReference type="InterPro" id="IPR027479">
    <property type="entry name" value="S-Me-THD_N_sf"/>
</dbReference>
<evidence type="ECO:0000259" key="3">
    <source>
        <dbReference type="Pfam" id="PF06032"/>
    </source>
</evidence>
<feature type="domain" description="Hydantoinase A/oxoprolinase" evidence="1">
    <location>
        <begin position="206"/>
        <end position="425"/>
    </location>
</feature>
<dbReference type="InterPro" id="IPR043129">
    <property type="entry name" value="ATPase_NBD"/>
</dbReference>
<evidence type="ECO:0000259" key="1">
    <source>
        <dbReference type="Pfam" id="PF01968"/>
    </source>
</evidence>
<protein>
    <submittedName>
        <fullName evidence="5">Hydantoinase-like protein</fullName>
    </submittedName>
</protein>
<feature type="domain" description="Hydantoinase/oxoprolinase N-terminal" evidence="2">
    <location>
        <begin position="6"/>
        <end position="186"/>
    </location>
</feature>
<dbReference type="InterPro" id="IPR045079">
    <property type="entry name" value="Oxoprolinase-like"/>
</dbReference>
<evidence type="ECO:0000259" key="4">
    <source>
        <dbReference type="Pfam" id="PF20906"/>
    </source>
</evidence>
<dbReference type="GeneID" id="28826768"/>
<dbReference type="Gene3D" id="2.40.390.10">
    <property type="entry name" value="CV3147-like"/>
    <property type="match status" value="1"/>
</dbReference>
<dbReference type="InterPro" id="IPR048350">
    <property type="entry name" value="S-Me-THD-like_C"/>
</dbReference>
<dbReference type="Pfam" id="PF01968">
    <property type="entry name" value="Hydantoinase_A"/>
    <property type="match status" value="1"/>
</dbReference>
<feature type="domain" description="S-Me-THD N-terminal" evidence="3">
    <location>
        <begin position="597"/>
        <end position="756"/>
    </location>
</feature>
<dbReference type="Pfam" id="PF05378">
    <property type="entry name" value="Hydant_A_N"/>
    <property type="match status" value="1"/>
</dbReference>
<accession>A0A194X0L1</accession>
<organism evidence="5 6">
    <name type="scientific">Mollisia scopiformis</name>
    <name type="common">Conifer needle endophyte fungus</name>
    <name type="synonym">Phialocephala scopiformis</name>
    <dbReference type="NCBI Taxonomy" id="149040"/>
    <lineage>
        <taxon>Eukaryota</taxon>
        <taxon>Fungi</taxon>
        <taxon>Dikarya</taxon>
        <taxon>Ascomycota</taxon>
        <taxon>Pezizomycotina</taxon>
        <taxon>Leotiomycetes</taxon>
        <taxon>Helotiales</taxon>
        <taxon>Mollisiaceae</taxon>
        <taxon>Mollisia</taxon>
    </lineage>
</organism>
<dbReference type="SUPFAM" id="SSF160991">
    <property type="entry name" value="CV3147-like"/>
    <property type="match status" value="1"/>
</dbReference>